<evidence type="ECO:0000313" key="5">
    <source>
        <dbReference type="EMBL" id="MDT0345320.1"/>
    </source>
</evidence>
<dbReference type="SMART" id="SM00342">
    <property type="entry name" value="HTH_ARAC"/>
    <property type="match status" value="1"/>
</dbReference>
<evidence type="ECO:0000256" key="3">
    <source>
        <dbReference type="ARBA" id="ARBA00023163"/>
    </source>
</evidence>
<evidence type="ECO:0000256" key="1">
    <source>
        <dbReference type="ARBA" id="ARBA00023015"/>
    </source>
</evidence>
<dbReference type="Proteomes" id="UP001183246">
    <property type="component" value="Unassembled WGS sequence"/>
</dbReference>
<accession>A0ABU2MUJ5</accession>
<dbReference type="InterPro" id="IPR020449">
    <property type="entry name" value="Tscrpt_reg_AraC-type_HTH"/>
</dbReference>
<comment type="caution">
    <text evidence="5">The sequence shown here is derived from an EMBL/GenBank/DDBJ whole genome shotgun (WGS) entry which is preliminary data.</text>
</comment>
<dbReference type="SUPFAM" id="SSF46689">
    <property type="entry name" value="Homeodomain-like"/>
    <property type="match status" value="1"/>
</dbReference>
<keyword evidence="1" id="KW-0805">Transcription regulation</keyword>
<evidence type="ECO:0000259" key="4">
    <source>
        <dbReference type="PROSITE" id="PS01124"/>
    </source>
</evidence>
<keyword evidence="6" id="KW-1185">Reference proteome</keyword>
<dbReference type="RefSeq" id="WP_311706442.1">
    <property type="nucleotide sequence ID" value="NZ_JAVREL010000013.1"/>
</dbReference>
<dbReference type="Gene3D" id="1.10.10.60">
    <property type="entry name" value="Homeodomain-like"/>
    <property type="match status" value="1"/>
</dbReference>
<name>A0ABU2MUJ5_9ACTN</name>
<keyword evidence="2" id="KW-0238">DNA-binding</keyword>
<sequence>MSSFVLHIPRALLPLPDRTLQRLTAVPFPARQGMAGVLSRWLNDLNARAHELTPADVPTLASITTDLLASLLGRLLHTENLLPPEARRRALQAQIRDFIREHLADPAPRTRAVQAIATRWGLTDAAHFSRLFRATFGMPPRHYRHQAIGVNALPGSTGDTRKR</sequence>
<evidence type="ECO:0000313" key="6">
    <source>
        <dbReference type="Proteomes" id="UP001183246"/>
    </source>
</evidence>
<keyword evidence="3" id="KW-0804">Transcription</keyword>
<dbReference type="InterPro" id="IPR009057">
    <property type="entry name" value="Homeodomain-like_sf"/>
</dbReference>
<dbReference type="PROSITE" id="PS01124">
    <property type="entry name" value="HTH_ARAC_FAMILY_2"/>
    <property type="match status" value="1"/>
</dbReference>
<organism evidence="5 6">
    <name type="scientific">Streptomyces litchfieldiae</name>
    <dbReference type="NCBI Taxonomy" id="3075543"/>
    <lineage>
        <taxon>Bacteria</taxon>
        <taxon>Bacillati</taxon>
        <taxon>Actinomycetota</taxon>
        <taxon>Actinomycetes</taxon>
        <taxon>Kitasatosporales</taxon>
        <taxon>Streptomycetaceae</taxon>
        <taxon>Streptomyces</taxon>
    </lineage>
</organism>
<dbReference type="PRINTS" id="PR00032">
    <property type="entry name" value="HTHARAC"/>
</dbReference>
<protein>
    <submittedName>
        <fullName evidence="5">Helix-turn-helix domain-containing protein</fullName>
    </submittedName>
</protein>
<dbReference type="Pfam" id="PF12833">
    <property type="entry name" value="HTH_18"/>
    <property type="match status" value="1"/>
</dbReference>
<gene>
    <name evidence="5" type="ORF">RM590_22335</name>
</gene>
<evidence type="ECO:0000256" key="2">
    <source>
        <dbReference type="ARBA" id="ARBA00023125"/>
    </source>
</evidence>
<dbReference type="InterPro" id="IPR018060">
    <property type="entry name" value="HTH_AraC"/>
</dbReference>
<reference evidence="6" key="1">
    <citation type="submission" date="2023-07" db="EMBL/GenBank/DDBJ databases">
        <title>30 novel species of actinomycetes from the DSMZ collection.</title>
        <authorList>
            <person name="Nouioui I."/>
        </authorList>
    </citation>
    <scope>NUCLEOTIDE SEQUENCE [LARGE SCALE GENOMIC DNA]</scope>
    <source>
        <strain evidence="6">DSM 44938</strain>
    </source>
</reference>
<feature type="domain" description="HTH araC/xylS-type" evidence="4">
    <location>
        <begin position="100"/>
        <end position="146"/>
    </location>
</feature>
<dbReference type="EMBL" id="JAVREL010000013">
    <property type="protein sequence ID" value="MDT0345320.1"/>
    <property type="molecule type" value="Genomic_DNA"/>
</dbReference>
<proteinExistence type="predicted"/>